<protein>
    <submittedName>
        <fullName evidence="1">Uncharacterized protein</fullName>
    </submittedName>
</protein>
<proteinExistence type="predicted"/>
<organism evidence="1 2">
    <name type="scientific">Selenomonas sputigena (strain ATCC 35185 / DSM 20758 / CCUG 44933 / VPI D19B-28)</name>
    <dbReference type="NCBI Taxonomy" id="546271"/>
    <lineage>
        <taxon>Bacteria</taxon>
        <taxon>Bacillati</taxon>
        <taxon>Bacillota</taxon>
        <taxon>Negativicutes</taxon>
        <taxon>Selenomonadales</taxon>
        <taxon>Selenomonadaceae</taxon>
        <taxon>Selenomonas</taxon>
    </lineage>
</organism>
<dbReference type="AlphaFoldDB" id="C9LSZ0"/>
<comment type="caution">
    <text evidence="1">The sequence shown here is derived from an EMBL/GenBank/DDBJ whole genome shotgun (WGS) entry which is preliminary data.</text>
</comment>
<gene>
    <name evidence="1" type="ORF">SELSPUOL_00570</name>
</gene>
<evidence type="ECO:0000313" key="1">
    <source>
        <dbReference type="EMBL" id="EEX78089.1"/>
    </source>
</evidence>
<dbReference type="EMBL" id="ACKP02000011">
    <property type="protein sequence ID" value="EEX78089.1"/>
    <property type="molecule type" value="Genomic_DNA"/>
</dbReference>
<evidence type="ECO:0000313" key="2">
    <source>
        <dbReference type="Proteomes" id="UP000003505"/>
    </source>
</evidence>
<name>C9LSZ0_SELS3</name>
<reference evidence="1 2" key="1">
    <citation type="submission" date="2009-09" db="EMBL/GenBank/DDBJ databases">
        <authorList>
            <person name="Weinstock G."/>
            <person name="Sodergren E."/>
            <person name="Clifton S."/>
            <person name="Fulton L."/>
            <person name="Fulton B."/>
            <person name="Courtney L."/>
            <person name="Fronick C."/>
            <person name="Harrison M."/>
            <person name="Strong C."/>
            <person name="Farmer C."/>
            <person name="Delahaunty K."/>
            <person name="Markovic C."/>
            <person name="Hall O."/>
            <person name="Minx P."/>
            <person name="Tomlinson C."/>
            <person name="Mitreva M."/>
            <person name="Nelson J."/>
            <person name="Hou S."/>
            <person name="Wollam A."/>
            <person name="Pepin K.H."/>
            <person name="Johnson M."/>
            <person name="Bhonagiri V."/>
            <person name="Nash W.E."/>
            <person name="Warren W."/>
            <person name="Chinwalla A."/>
            <person name="Mardis E.R."/>
            <person name="Wilson R.K."/>
        </authorList>
    </citation>
    <scope>NUCLEOTIDE SEQUENCE [LARGE SCALE GENOMIC DNA]</scope>
    <source>
        <strain evidence="2">ATCC 35185 / DSM 20758 / VPI D19B-28</strain>
    </source>
</reference>
<dbReference type="Proteomes" id="UP000003505">
    <property type="component" value="Unassembled WGS sequence"/>
</dbReference>
<accession>C9LSZ0</accession>
<sequence>MYFKFFENSSIIEMRKRYTSLQDAAFSSIKNEVSVCHSQ</sequence>